<accession>A0A3N2H8J8</accession>
<dbReference type="FunFam" id="1.10.10.10:FF:000001">
    <property type="entry name" value="LysR family transcriptional regulator"/>
    <property type="match status" value="1"/>
</dbReference>
<name>A0A3N2H8J8_9PSEU</name>
<dbReference type="GO" id="GO:0003700">
    <property type="term" value="F:DNA-binding transcription factor activity"/>
    <property type="evidence" value="ECO:0007669"/>
    <property type="project" value="InterPro"/>
</dbReference>
<dbReference type="Pfam" id="PF03466">
    <property type="entry name" value="LysR_substrate"/>
    <property type="match status" value="1"/>
</dbReference>
<dbReference type="Gene3D" id="3.40.190.290">
    <property type="match status" value="1"/>
</dbReference>
<dbReference type="InterPro" id="IPR036390">
    <property type="entry name" value="WH_DNA-bd_sf"/>
</dbReference>
<dbReference type="GO" id="GO:0003677">
    <property type="term" value="F:DNA binding"/>
    <property type="evidence" value="ECO:0007669"/>
    <property type="project" value="UniProtKB-KW"/>
</dbReference>
<evidence type="ECO:0000313" key="6">
    <source>
        <dbReference type="EMBL" id="ROS45206.1"/>
    </source>
</evidence>
<gene>
    <name evidence="6" type="ORF">EDD35_7669</name>
</gene>
<dbReference type="PANTHER" id="PTHR30346:SF0">
    <property type="entry name" value="HCA OPERON TRANSCRIPTIONAL ACTIVATOR HCAR"/>
    <property type="match status" value="1"/>
</dbReference>
<dbReference type="SUPFAM" id="SSF46785">
    <property type="entry name" value="Winged helix' DNA-binding domain"/>
    <property type="match status" value="1"/>
</dbReference>
<dbReference type="InterPro" id="IPR005119">
    <property type="entry name" value="LysR_subst-bd"/>
</dbReference>
<dbReference type="Gene3D" id="1.10.10.10">
    <property type="entry name" value="Winged helix-like DNA-binding domain superfamily/Winged helix DNA-binding domain"/>
    <property type="match status" value="1"/>
</dbReference>
<keyword evidence="7" id="KW-1185">Reference proteome</keyword>
<dbReference type="PRINTS" id="PR00039">
    <property type="entry name" value="HTHLYSR"/>
</dbReference>
<evidence type="ECO:0000256" key="4">
    <source>
        <dbReference type="ARBA" id="ARBA00023163"/>
    </source>
</evidence>
<protein>
    <submittedName>
        <fullName evidence="6">DNA-binding transcriptional LysR family regulator</fullName>
    </submittedName>
</protein>
<dbReference type="GeneID" id="301848895"/>
<reference evidence="6 7" key="1">
    <citation type="submission" date="2018-11" db="EMBL/GenBank/DDBJ databases">
        <title>Sequencing the genomes of 1000 actinobacteria strains.</title>
        <authorList>
            <person name="Klenk H.-P."/>
        </authorList>
    </citation>
    <scope>NUCLEOTIDE SEQUENCE [LARGE SCALE GENOMIC DNA]</scope>
    <source>
        <strain evidence="6 7">DSM 44348</strain>
    </source>
</reference>
<feature type="domain" description="HTH lysR-type" evidence="5">
    <location>
        <begin position="1"/>
        <end position="58"/>
    </location>
</feature>
<keyword evidence="4" id="KW-0804">Transcription</keyword>
<sequence>MDLEAVRTFAAVAAAGRFQAAADELGVTQQAASKRVAGLERQLGVRLFVRAAGGVRLTVDGQAFLPHARELLRAAERALTAVTPGRRALRIDVLNRRVAAAGILHDFYRQQPGIELDVVTLTVDAASALAEVGAGTLDATFRSLRATAGKVPAGLRAARVIDDRHQVLVGPRHPLAGATAVTLAELAGHPIWMPGLADTEAKGYYEDLAAAFGLTIDTIGPSFGVEALLAEIADSARLATFVGEGSRYLWPESYDLRRIPVVGPTPVYPHSVIWRADNAHPVLASFLGYLHSRYRATAGGDGWVPEWAR</sequence>
<dbReference type="RefSeq" id="WP_123686970.1">
    <property type="nucleotide sequence ID" value="NZ_RKHY01000001.1"/>
</dbReference>
<keyword evidence="3 6" id="KW-0238">DNA-binding</keyword>
<evidence type="ECO:0000259" key="5">
    <source>
        <dbReference type="PROSITE" id="PS50931"/>
    </source>
</evidence>
<dbReference type="InterPro" id="IPR000847">
    <property type="entry name" value="LysR_HTH_N"/>
</dbReference>
<keyword evidence="2" id="KW-0805">Transcription regulation</keyword>
<evidence type="ECO:0000256" key="2">
    <source>
        <dbReference type="ARBA" id="ARBA00023015"/>
    </source>
</evidence>
<organism evidence="6 7">
    <name type="scientific">Amycolatopsis thermoflava</name>
    <dbReference type="NCBI Taxonomy" id="84480"/>
    <lineage>
        <taxon>Bacteria</taxon>
        <taxon>Bacillati</taxon>
        <taxon>Actinomycetota</taxon>
        <taxon>Actinomycetes</taxon>
        <taxon>Pseudonocardiales</taxon>
        <taxon>Pseudonocardiaceae</taxon>
        <taxon>Amycolatopsis</taxon>
        <taxon>Amycolatopsis methanolica group</taxon>
    </lineage>
</organism>
<evidence type="ECO:0000256" key="1">
    <source>
        <dbReference type="ARBA" id="ARBA00009437"/>
    </source>
</evidence>
<dbReference type="EMBL" id="RKHY01000001">
    <property type="protein sequence ID" value="ROS45206.1"/>
    <property type="molecule type" value="Genomic_DNA"/>
</dbReference>
<dbReference type="PANTHER" id="PTHR30346">
    <property type="entry name" value="TRANSCRIPTIONAL DUAL REGULATOR HCAR-RELATED"/>
    <property type="match status" value="1"/>
</dbReference>
<dbReference type="Proteomes" id="UP000274843">
    <property type="component" value="Unassembled WGS sequence"/>
</dbReference>
<comment type="caution">
    <text evidence="6">The sequence shown here is derived from an EMBL/GenBank/DDBJ whole genome shotgun (WGS) entry which is preliminary data.</text>
</comment>
<evidence type="ECO:0000313" key="7">
    <source>
        <dbReference type="Proteomes" id="UP000274843"/>
    </source>
</evidence>
<dbReference type="Pfam" id="PF00126">
    <property type="entry name" value="HTH_1"/>
    <property type="match status" value="1"/>
</dbReference>
<dbReference type="PROSITE" id="PS50931">
    <property type="entry name" value="HTH_LYSR"/>
    <property type="match status" value="1"/>
</dbReference>
<dbReference type="AlphaFoldDB" id="A0A3N2H8J8"/>
<dbReference type="InterPro" id="IPR036388">
    <property type="entry name" value="WH-like_DNA-bd_sf"/>
</dbReference>
<dbReference type="GO" id="GO:0032993">
    <property type="term" value="C:protein-DNA complex"/>
    <property type="evidence" value="ECO:0007669"/>
    <property type="project" value="TreeGrafter"/>
</dbReference>
<dbReference type="SUPFAM" id="SSF53850">
    <property type="entry name" value="Periplasmic binding protein-like II"/>
    <property type="match status" value="1"/>
</dbReference>
<comment type="similarity">
    <text evidence="1">Belongs to the LysR transcriptional regulatory family.</text>
</comment>
<evidence type="ECO:0000256" key="3">
    <source>
        <dbReference type="ARBA" id="ARBA00023125"/>
    </source>
</evidence>
<proteinExistence type="inferred from homology"/>